<evidence type="ECO:0000313" key="2">
    <source>
        <dbReference type="Proteomes" id="UP000828048"/>
    </source>
</evidence>
<sequence>MFAAVVSLFFVILFITFLHIYAKLFLTQSPHPHRIIRIEVFSSASLIFGPTYFRQFFDVTVNCPVTAKGLDSLVIAKIPLFVVGFPLELSEVSVASAGGT</sequence>
<keyword evidence="2" id="KW-1185">Reference proteome</keyword>
<evidence type="ECO:0000313" key="1">
    <source>
        <dbReference type="EMBL" id="KAH7850180.1"/>
    </source>
</evidence>
<reference evidence="1 2" key="1">
    <citation type="journal article" date="2021" name="Hortic Res">
        <title>High-quality reference genome and annotation aids understanding of berry development for evergreen blueberry (Vaccinium darrowii).</title>
        <authorList>
            <person name="Yu J."/>
            <person name="Hulse-Kemp A.M."/>
            <person name="Babiker E."/>
            <person name="Staton M."/>
        </authorList>
    </citation>
    <scope>NUCLEOTIDE SEQUENCE [LARGE SCALE GENOMIC DNA]</scope>
    <source>
        <strain evidence="2">cv. NJ 8807/NJ 8810</strain>
        <tissue evidence="1">Young leaf</tissue>
    </source>
</reference>
<organism evidence="1 2">
    <name type="scientific">Vaccinium darrowii</name>
    <dbReference type="NCBI Taxonomy" id="229202"/>
    <lineage>
        <taxon>Eukaryota</taxon>
        <taxon>Viridiplantae</taxon>
        <taxon>Streptophyta</taxon>
        <taxon>Embryophyta</taxon>
        <taxon>Tracheophyta</taxon>
        <taxon>Spermatophyta</taxon>
        <taxon>Magnoliopsida</taxon>
        <taxon>eudicotyledons</taxon>
        <taxon>Gunneridae</taxon>
        <taxon>Pentapetalae</taxon>
        <taxon>asterids</taxon>
        <taxon>Ericales</taxon>
        <taxon>Ericaceae</taxon>
        <taxon>Vaccinioideae</taxon>
        <taxon>Vaccinieae</taxon>
        <taxon>Vaccinium</taxon>
    </lineage>
</organism>
<comment type="caution">
    <text evidence="1">The sequence shown here is derived from an EMBL/GenBank/DDBJ whole genome shotgun (WGS) entry which is preliminary data.</text>
</comment>
<accession>A0ACB7Y9D1</accession>
<name>A0ACB7Y9D1_9ERIC</name>
<protein>
    <submittedName>
        <fullName evidence="1">Uncharacterized protein</fullName>
    </submittedName>
</protein>
<gene>
    <name evidence="1" type="ORF">Vadar_028877</name>
</gene>
<proteinExistence type="predicted"/>
<dbReference type="Proteomes" id="UP000828048">
    <property type="component" value="Chromosome 7"/>
</dbReference>
<dbReference type="EMBL" id="CM037157">
    <property type="protein sequence ID" value="KAH7850180.1"/>
    <property type="molecule type" value="Genomic_DNA"/>
</dbReference>